<evidence type="ECO:0000259" key="7">
    <source>
        <dbReference type="Pfam" id="PF07227"/>
    </source>
</evidence>
<dbReference type="AlphaFoldDB" id="A0A2I0A7V7"/>
<keyword evidence="3" id="KW-0863">Zinc-finger</keyword>
<evidence type="ECO:0000256" key="3">
    <source>
        <dbReference type="ARBA" id="ARBA00022771"/>
    </source>
</evidence>
<dbReference type="OrthoDB" id="1925343at2759"/>
<comment type="subcellular location">
    <subcellularLocation>
        <location evidence="1">Nucleus</location>
    </subcellularLocation>
</comment>
<dbReference type="PANTHER" id="PTHR46286:SF1">
    <property type="entry name" value="VIN3-LIKE PROTEIN 1"/>
    <property type="match status" value="1"/>
</dbReference>
<dbReference type="InterPro" id="IPR032881">
    <property type="entry name" value="Oberon-like_PHD"/>
</dbReference>
<dbReference type="GO" id="GO:0005634">
    <property type="term" value="C:nucleus"/>
    <property type="evidence" value="ECO:0007669"/>
    <property type="project" value="UniProtKB-SubCell"/>
</dbReference>
<evidence type="ECO:0000256" key="6">
    <source>
        <dbReference type="SAM" id="MobiDB-lite"/>
    </source>
</evidence>
<dbReference type="Pfam" id="PF07227">
    <property type="entry name" value="PHD_Oberon"/>
    <property type="match status" value="1"/>
</dbReference>
<evidence type="ECO:0000256" key="1">
    <source>
        <dbReference type="ARBA" id="ARBA00004123"/>
    </source>
</evidence>
<proteinExistence type="predicted"/>
<dbReference type="PANTHER" id="PTHR46286">
    <property type="entry name" value="VIN3-LIKE PROTEIN 2-RELATED"/>
    <property type="match status" value="1"/>
</dbReference>
<gene>
    <name evidence="8" type="primary">VIL1</name>
    <name evidence="8" type="ORF">AXF42_Ash002995</name>
</gene>
<evidence type="ECO:0000256" key="2">
    <source>
        <dbReference type="ARBA" id="ARBA00022723"/>
    </source>
</evidence>
<organism evidence="8 9">
    <name type="scientific">Apostasia shenzhenica</name>
    <dbReference type="NCBI Taxonomy" id="1088818"/>
    <lineage>
        <taxon>Eukaryota</taxon>
        <taxon>Viridiplantae</taxon>
        <taxon>Streptophyta</taxon>
        <taxon>Embryophyta</taxon>
        <taxon>Tracheophyta</taxon>
        <taxon>Spermatophyta</taxon>
        <taxon>Magnoliopsida</taxon>
        <taxon>Liliopsida</taxon>
        <taxon>Asparagales</taxon>
        <taxon>Orchidaceae</taxon>
        <taxon>Apostasioideae</taxon>
        <taxon>Apostasia</taxon>
    </lineage>
</organism>
<feature type="compositionally biased region" description="Low complexity" evidence="6">
    <location>
        <begin position="232"/>
        <end position="246"/>
    </location>
</feature>
<keyword evidence="4" id="KW-0862">Zinc</keyword>
<sequence length="505" mass="55396">MGRPIVKVQWKLSGQELLYECVHMAALRSFSSNIEPSALATRAAERGRTATSPFPVRCRRIDPSVSPPLADPHQSTNSSSGALLLRAGSAIRPTFFNSCTTESPCCIQALPNQCPGKNSHMNCDSIDEPPVQVNNVDLHALINRDECWWRTSPRGLLGRSCRKWVTCRRWGLGKLARGGCMFWLGTGGIRELHWDDRHPPLSCWGMTSSLFVTGDDVTKSTAKCKNLELRKNSSNNATSTSSQTFKKQTRRGEHPIRLSSSEASVHYFSTWTCKNSACRATLSSEDTFCKRCSCCICHLFDDNKDPSLWLVCASEIGDGDWCGLSCHVECALQVQKAGVVDLGQSMQLDGSYCCASCGKISGILGCWKKQLAVAKDARRVDILCYRISLSYRLLDGTSRFKDLHKIVEDSRAKLETEVGSINGVSAKMARGIVSRLSIASDLQKLCSLAVKKAEEWLDSASNSEAKQKGGLLATEVASYYSLPSSGGESLSCYQFQEGLPEARAM</sequence>
<protein>
    <submittedName>
        <fullName evidence="8">VIN3-like protein 1</fullName>
    </submittedName>
</protein>
<dbReference type="Proteomes" id="UP000236161">
    <property type="component" value="Unassembled WGS sequence"/>
</dbReference>
<dbReference type="STRING" id="1088818.A0A2I0A7V7"/>
<accession>A0A2I0A7V7</accession>
<dbReference type="GO" id="GO:0008270">
    <property type="term" value="F:zinc ion binding"/>
    <property type="evidence" value="ECO:0007669"/>
    <property type="project" value="UniProtKB-KW"/>
</dbReference>
<dbReference type="GO" id="GO:0040029">
    <property type="term" value="P:epigenetic regulation of gene expression"/>
    <property type="evidence" value="ECO:0007669"/>
    <property type="project" value="InterPro"/>
</dbReference>
<feature type="region of interest" description="Disordered" evidence="6">
    <location>
        <begin position="232"/>
        <end position="253"/>
    </location>
</feature>
<keyword evidence="5" id="KW-0539">Nucleus</keyword>
<keyword evidence="2" id="KW-0479">Metal-binding</keyword>
<evidence type="ECO:0000313" key="8">
    <source>
        <dbReference type="EMBL" id="PKA51628.1"/>
    </source>
</evidence>
<evidence type="ECO:0000256" key="4">
    <source>
        <dbReference type="ARBA" id="ARBA00022833"/>
    </source>
</evidence>
<feature type="domain" description="Oberon-like PHD finger" evidence="7">
    <location>
        <begin position="273"/>
        <end position="391"/>
    </location>
</feature>
<dbReference type="GO" id="GO:0010048">
    <property type="term" value="P:vernalization response"/>
    <property type="evidence" value="ECO:0007669"/>
    <property type="project" value="InterPro"/>
</dbReference>
<name>A0A2I0A7V7_9ASPA</name>
<evidence type="ECO:0000256" key="5">
    <source>
        <dbReference type="ARBA" id="ARBA00023242"/>
    </source>
</evidence>
<evidence type="ECO:0000313" key="9">
    <source>
        <dbReference type="Proteomes" id="UP000236161"/>
    </source>
</evidence>
<reference evidence="8 9" key="1">
    <citation type="journal article" date="2017" name="Nature">
        <title>The Apostasia genome and the evolution of orchids.</title>
        <authorList>
            <person name="Zhang G.Q."/>
            <person name="Liu K.W."/>
            <person name="Li Z."/>
            <person name="Lohaus R."/>
            <person name="Hsiao Y.Y."/>
            <person name="Niu S.C."/>
            <person name="Wang J.Y."/>
            <person name="Lin Y.C."/>
            <person name="Xu Q."/>
            <person name="Chen L.J."/>
            <person name="Yoshida K."/>
            <person name="Fujiwara S."/>
            <person name="Wang Z.W."/>
            <person name="Zhang Y.Q."/>
            <person name="Mitsuda N."/>
            <person name="Wang M."/>
            <person name="Liu G.H."/>
            <person name="Pecoraro L."/>
            <person name="Huang H.X."/>
            <person name="Xiao X.J."/>
            <person name="Lin M."/>
            <person name="Wu X.Y."/>
            <person name="Wu W.L."/>
            <person name="Chen Y.Y."/>
            <person name="Chang S.B."/>
            <person name="Sakamoto S."/>
            <person name="Ohme-Takagi M."/>
            <person name="Yagi M."/>
            <person name="Zeng S.J."/>
            <person name="Shen C.Y."/>
            <person name="Yeh C.M."/>
            <person name="Luo Y.B."/>
            <person name="Tsai W.C."/>
            <person name="Van de Peer Y."/>
            <person name="Liu Z.J."/>
        </authorList>
    </citation>
    <scope>NUCLEOTIDE SEQUENCE [LARGE SCALE GENOMIC DNA]</scope>
    <source>
        <strain evidence="9">cv. Shenzhen</strain>
        <tissue evidence="8">Stem</tissue>
    </source>
</reference>
<keyword evidence="9" id="KW-1185">Reference proteome</keyword>
<dbReference type="EMBL" id="KZ452013">
    <property type="protein sequence ID" value="PKA51628.1"/>
    <property type="molecule type" value="Genomic_DNA"/>
</dbReference>
<dbReference type="InterPro" id="IPR044514">
    <property type="entry name" value="VIN3-like"/>
</dbReference>